<dbReference type="EMBL" id="AMGV01000001">
    <property type="protein sequence ID" value="KEF63264.1"/>
    <property type="molecule type" value="Genomic_DNA"/>
</dbReference>
<dbReference type="OrthoDB" id="2322499at2759"/>
<evidence type="ECO:0008006" key="3">
    <source>
        <dbReference type="Google" id="ProtNLM"/>
    </source>
</evidence>
<accession>A0A072PT83</accession>
<dbReference type="GeneID" id="25276188"/>
<protein>
    <recommendedName>
        <fullName evidence="3">F-box domain-containing protein</fullName>
    </recommendedName>
</protein>
<comment type="caution">
    <text evidence="1">The sequence shown here is derived from an EMBL/GenBank/DDBJ whole genome shotgun (WGS) entry which is preliminary data.</text>
</comment>
<proteinExistence type="predicted"/>
<sequence length="873" mass="100029">MAGSSHGPKRAAESTWKYSNGPLMKVEKQIRNLDGSSYQVIPTESLAHRNFVFQTDKSSFQVTSSPLLGSVDASRSKEHKPAPPPPITDHSFVVNTVGSMQSGERTTVLLDSPSFNNPVLEDDSLDGRRLHSVGDPQILRKRALRSTRPLKISDKVNSDIWQIILGYCEPKLLLEAKTINKEFRQLLSDRTAIWRASRQNFFGYDMPECPTGLTEQAYADLLVGRGCQNRSCPKEHTAGVYWTFQVRLCAECFRQKTMRADELPIHRRHILNRTVESEGRPLWELLPLARSDGRRYMRPRSVDTSTNGWANAHSLRQYVFLKSAYTQLENQHHDLLLSEPSPVQMTTWIDGIHSRTMEFMVEVDNLETWYKRQKISDSVVHSIRERFFIARAAQLSPPMKRSVLWRMAAFRRILKVQTPPTERSWKTLKAKILPYRLHAEIVEQYELDMFQGSDRFSQASSSSTPTAIKLHRQLHEHRSGLTMKPEQRFVLELGERELTRCLEKQVADADLVLLCLKNVFETYAALSEVPNGLNYDGTFGPYRLSLDDARMIVEEVMEKRIPKMSLRGGTVFQNLRCRGCRRTDFIRSWSFVEAFEHILQVHATVVGQGLEFWQFAVPYVRDLDEFSRRDHGTAFPWYTVAWPRCLPLVPGHQEPWALDSWHPAISIPFVEYPRNTIVSAFEGRIPRPTEIPHDDFTGNLLHAAKILNGVWLEGPCQMKIALKYAVDLFSPGQVSEPSLSKFAASLELFHDANPAIELRFRCGVCVGEASVYRTARHVKYKISLEGLLSHWEEKHSGGGYKWSQSLLQLPSETEVMQQICEADQKLQQDREATRERTEQLHLSENVRKRPKLKASLVMTARSAGGIFDQLFDR</sequence>
<dbReference type="HOGENOM" id="CLU_327325_0_0_1"/>
<dbReference type="RefSeq" id="XP_013265854.1">
    <property type="nucleotide sequence ID" value="XM_013410400.1"/>
</dbReference>
<organism evidence="1 2">
    <name type="scientific">Exophiala aquamarina CBS 119918</name>
    <dbReference type="NCBI Taxonomy" id="1182545"/>
    <lineage>
        <taxon>Eukaryota</taxon>
        <taxon>Fungi</taxon>
        <taxon>Dikarya</taxon>
        <taxon>Ascomycota</taxon>
        <taxon>Pezizomycotina</taxon>
        <taxon>Eurotiomycetes</taxon>
        <taxon>Chaetothyriomycetidae</taxon>
        <taxon>Chaetothyriales</taxon>
        <taxon>Herpotrichiellaceae</taxon>
        <taxon>Exophiala</taxon>
    </lineage>
</organism>
<dbReference type="Proteomes" id="UP000027920">
    <property type="component" value="Unassembled WGS sequence"/>
</dbReference>
<feature type="non-terminal residue" evidence="1">
    <location>
        <position position="873"/>
    </location>
</feature>
<evidence type="ECO:0000313" key="2">
    <source>
        <dbReference type="Proteomes" id="UP000027920"/>
    </source>
</evidence>
<gene>
    <name evidence="1" type="ORF">A1O9_01241</name>
</gene>
<dbReference type="STRING" id="1182545.A0A072PT83"/>
<name>A0A072PT83_9EURO</name>
<keyword evidence="2" id="KW-1185">Reference proteome</keyword>
<reference evidence="1 2" key="1">
    <citation type="submission" date="2013-03" db="EMBL/GenBank/DDBJ databases">
        <title>The Genome Sequence of Exophiala aquamarina CBS 119918.</title>
        <authorList>
            <consortium name="The Broad Institute Genomics Platform"/>
            <person name="Cuomo C."/>
            <person name="de Hoog S."/>
            <person name="Gorbushina A."/>
            <person name="Walker B."/>
            <person name="Young S.K."/>
            <person name="Zeng Q."/>
            <person name="Gargeya S."/>
            <person name="Fitzgerald M."/>
            <person name="Haas B."/>
            <person name="Abouelleil A."/>
            <person name="Allen A.W."/>
            <person name="Alvarado L."/>
            <person name="Arachchi H.M."/>
            <person name="Berlin A.M."/>
            <person name="Chapman S.B."/>
            <person name="Gainer-Dewar J."/>
            <person name="Goldberg J."/>
            <person name="Griggs A."/>
            <person name="Gujja S."/>
            <person name="Hansen M."/>
            <person name="Howarth C."/>
            <person name="Imamovic A."/>
            <person name="Ireland A."/>
            <person name="Larimer J."/>
            <person name="McCowan C."/>
            <person name="Murphy C."/>
            <person name="Pearson M."/>
            <person name="Poon T.W."/>
            <person name="Priest M."/>
            <person name="Roberts A."/>
            <person name="Saif S."/>
            <person name="Shea T."/>
            <person name="Sisk P."/>
            <person name="Sykes S."/>
            <person name="Wortman J."/>
            <person name="Nusbaum C."/>
            <person name="Birren B."/>
        </authorList>
    </citation>
    <scope>NUCLEOTIDE SEQUENCE [LARGE SCALE GENOMIC DNA]</scope>
    <source>
        <strain evidence="1 2">CBS 119918</strain>
    </source>
</reference>
<dbReference type="VEuPathDB" id="FungiDB:A1O9_01241"/>
<dbReference type="AlphaFoldDB" id="A0A072PT83"/>
<evidence type="ECO:0000313" key="1">
    <source>
        <dbReference type="EMBL" id="KEF63264.1"/>
    </source>
</evidence>